<dbReference type="InterPro" id="IPR011993">
    <property type="entry name" value="PH-like_dom_sf"/>
</dbReference>
<accession>A0A507FLY9</accession>
<dbReference type="OrthoDB" id="2143424at2759"/>
<name>A0A507FLY9_9FUNG</name>
<organism evidence="2 3">
    <name type="scientific">Chytriomyces confervae</name>
    <dbReference type="NCBI Taxonomy" id="246404"/>
    <lineage>
        <taxon>Eukaryota</taxon>
        <taxon>Fungi</taxon>
        <taxon>Fungi incertae sedis</taxon>
        <taxon>Chytridiomycota</taxon>
        <taxon>Chytridiomycota incertae sedis</taxon>
        <taxon>Chytridiomycetes</taxon>
        <taxon>Chytridiales</taxon>
        <taxon>Chytriomycetaceae</taxon>
        <taxon>Chytriomyces</taxon>
    </lineage>
</organism>
<evidence type="ECO:0000256" key="1">
    <source>
        <dbReference type="SAM" id="MobiDB-lite"/>
    </source>
</evidence>
<protein>
    <recommendedName>
        <fullName evidence="4">PH domain-containing protein</fullName>
    </recommendedName>
</protein>
<keyword evidence="3" id="KW-1185">Reference proteome</keyword>
<comment type="caution">
    <text evidence="2">The sequence shown here is derived from an EMBL/GenBank/DDBJ whole genome shotgun (WGS) entry which is preliminary data.</text>
</comment>
<feature type="region of interest" description="Disordered" evidence="1">
    <location>
        <begin position="33"/>
        <end position="62"/>
    </location>
</feature>
<dbReference type="AlphaFoldDB" id="A0A507FLY9"/>
<dbReference type="Gene3D" id="2.30.29.30">
    <property type="entry name" value="Pleckstrin-homology domain (PH domain)/Phosphotyrosine-binding domain (PTB)"/>
    <property type="match status" value="1"/>
</dbReference>
<feature type="region of interest" description="Disordered" evidence="1">
    <location>
        <begin position="243"/>
        <end position="267"/>
    </location>
</feature>
<evidence type="ECO:0000313" key="3">
    <source>
        <dbReference type="Proteomes" id="UP000320333"/>
    </source>
</evidence>
<evidence type="ECO:0000313" key="2">
    <source>
        <dbReference type="EMBL" id="TPX77334.1"/>
    </source>
</evidence>
<feature type="compositionally biased region" description="Basic and acidic residues" evidence="1">
    <location>
        <begin position="368"/>
        <end position="378"/>
    </location>
</feature>
<dbReference type="SUPFAM" id="SSF50729">
    <property type="entry name" value="PH domain-like"/>
    <property type="match status" value="1"/>
</dbReference>
<sequence>MAAKGIPMPNSSDKLAHLMQSISLEFDQDSLAPLSDNNSDESRRMSKISSCTSTSSSNGGGLARPLSAMDGLVFPATHDVLSLGFLMASAPAISLDASSAPPTPSLLHPPPRLVSTSTTNTVTFTERFFLLTEDATLFLFKSAEALCRPTSQLPLTACGGLYDKQLESWVLQVAGTGYSAEGIPVERHWTLKCEDESTMMQWIDSISIVLECKDIVVASARGRSTSMSSSYGGSGYVPMIHQQQHQQHRTSVSSTTSSVLGSNEMDDYSKSPSLASSSYLYNASNVAGRPLSVPGPQKRSGGGFGVARPMSELSVQQIEEREARMKAMHEDYVANQMAISEQTRLECQSKREAEANAQRERELLELAERMKRKSDVPKKQKRTPMSLFTNF</sequence>
<proteinExistence type="predicted"/>
<evidence type="ECO:0008006" key="4">
    <source>
        <dbReference type="Google" id="ProtNLM"/>
    </source>
</evidence>
<gene>
    <name evidence="2" type="ORF">CcCBS67573_g01398</name>
</gene>
<dbReference type="EMBL" id="QEAP01000023">
    <property type="protein sequence ID" value="TPX77334.1"/>
    <property type="molecule type" value="Genomic_DNA"/>
</dbReference>
<reference evidence="2 3" key="1">
    <citation type="journal article" date="2019" name="Sci. Rep.">
        <title>Comparative genomics of chytrid fungi reveal insights into the obligate biotrophic and pathogenic lifestyle of Synchytrium endobioticum.</title>
        <authorList>
            <person name="van de Vossenberg B.T.L.H."/>
            <person name="Warris S."/>
            <person name="Nguyen H.D.T."/>
            <person name="van Gent-Pelzer M.P.E."/>
            <person name="Joly D.L."/>
            <person name="van de Geest H.C."/>
            <person name="Bonants P.J.M."/>
            <person name="Smith D.S."/>
            <person name="Levesque C.A."/>
            <person name="van der Lee T.A.J."/>
        </authorList>
    </citation>
    <scope>NUCLEOTIDE SEQUENCE [LARGE SCALE GENOMIC DNA]</scope>
    <source>
        <strain evidence="2 3">CBS 675.73</strain>
    </source>
</reference>
<feature type="compositionally biased region" description="Low complexity" evidence="1">
    <location>
        <begin position="243"/>
        <end position="259"/>
    </location>
</feature>
<dbReference type="Proteomes" id="UP000320333">
    <property type="component" value="Unassembled WGS sequence"/>
</dbReference>
<feature type="region of interest" description="Disordered" evidence="1">
    <location>
        <begin position="368"/>
        <end position="391"/>
    </location>
</feature>
<dbReference type="CDD" id="cd00821">
    <property type="entry name" value="PH"/>
    <property type="match status" value="1"/>
</dbReference>